<dbReference type="InterPro" id="IPR032675">
    <property type="entry name" value="LRR_dom_sf"/>
</dbReference>
<dbReference type="OrthoDB" id="2922650at2759"/>
<reference evidence="1 2" key="1">
    <citation type="submission" date="2020-07" db="EMBL/GenBank/DDBJ databases">
        <title>Comparative genomics of pyrophilous fungi reveals a link between fire events and developmental genes.</title>
        <authorList>
            <consortium name="DOE Joint Genome Institute"/>
            <person name="Steindorff A.S."/>
            <person name="Carver A."/>
            <person name="Calhoun S."/>
            <person name="Stillman K."/>
            <person name="Liu H."/>
            <person name="Lipzen A."/>
            <person name="Pangilinan J."/>
            <person name="Labutti K."/>
            <person name="Bruns T.D."/>
            <person name="Grigoriev I.V."/>
        </authorList>
    </citation>
    <scope>NUCLEOTIDE SEQUENCE [LARGE SCALE GENOMIC DNA]</scope>
    <source>
        <strain evidence="1 2">CBS 144469</strain>
    </source>
</reference>
<dbReference type="AlphaFoldDB" id="A0A8H6MBG2"/>
<comment type="caution">
    <text evidence="1">The sequence shown here is derived from an EMBL/GenBank/DDBJ whole genome shotgun (WGS) entry which is preliminary data.</text>
</comment>
<dbReference type="Gene3D" id="3.80.10.10">
    <property type="entry name" value="Ribonuclease Inhibitor"/>
    <property type="match status" value="1"/>
</dbReference>
<keyword evidence="2" id="KW-1185">Reference proteome</keyword>
<name>A0A8H6MBG2_9AGAR</name>
<evidence type="ECO:0000313" key="1">
    <source>
        <dbReference type="EMBL" id="KAF6758027.1"/>
    </source>
</evidence>
<dbReference type="Proteomes" id="UP000521943">
    <property type="component" value="Unassembled WGS sequence"/>
</dbReference>
<sequence length="572" mass="64109">MPGGTLDGGSTAGRQVFTNLELTGIVFQYLKDETLKEADTIQFGMPMSLPTSWKQFFARLACINRAFFHASIDVLWENMHSLEPFFGVLLPADRNPDSSLFKPLSYYPGVTSAQWDRFKFYSTRTKYLALHRSTSPGLSSAWALFLSTDKGKPDPLFPALKDLYLTSDDALSLLVAFSVVPQLKLLSIDLDDESDEDSGAAITTALRTRATRLSCLRLINPADKHTAGRSFSIASLTSLYLALRGTTTEVPWANMHRLHRLERFELKQTLNADESSEVPSLADIAQHLSRPSPFPGMSELAVEASSSMQYQVASSVSPHSLKRVHLKVLASNPYEQMLVLPHVLTVHMKRNPSLITLIAECPHRGEINPDAISHLRGDLRYNKIEPLISGLSALRNLTTLKISGLPFLAVDIMIRLLDALRSLSQLEVLWLNPKSMTHLEADGLLVPSLHSLQGISRNNQRLVQCFLLVDYSAIPDLPVDYVSTNRLKHLDLYHPDYFEDFENTSTDQKLRMARYLDRLFPCLKTITNHVPHGSWAWAMWSEVEKILLSFQDLRAQAIRDFAALPNALPVEG</sequence>
<accession>A0A8H6MBG2</accession>
<gene>
    <name evidence="1" type="ORF">DFP72DRAFT_889702</name>
</gene>
<proteinExistence type="predicted"/>
<organism evidence="1 2">
    <name type="scientific">Ephemerocybe angulata</name>
    <dbReference type="NCBI Taxonomy" id="980116"/>
    <lineage>
        <taxon>Eukaryota</taxon>
        <taxon>Fungi</taxon>
        <taxon>Dikarya</taxon>
        <taxon>Basidiomycota</taxon>
        <taxon>Agaricomycotina</taxon>
        <taxon>Agaricomycetes</taxon>
        <taxon>Agaricomycetidae</taxon>
        <taxon>Agaricales</taxon>
        <taxon>Agaricineae</taxon>
        <taxon>Psathyrellaceae</taxon>
        <taxon>Ephemerocybe</taxon>
    </lineage>
</organism>
<dbReference type="SUPFAM" id="SSF52058">
    <property type="entry name" value="L domain-like"/>
    <property type="match status" value="1"/>
</dbReference>
<dbReference type="EMBL" id="JACGCI010000020">
    <property type="protein sequence ID" value="KAF6758027.1"/>
    <property type="molecule type" value="Genomic_DNA"/>
</dbReference>
<evidence type="ECO:0000313" key="2">
    <source>
        <dbReference type="Proteomes" id="UP000521943"/>
    </source>
</evidence>
<protein>
    <submittedName>
        <fullName evidence="1">Uncharacterized protein</fullName>
    </submittedName>
</protein>